<dbReference type="Pfam" id="PF13517">
    <property type="entry name" value="FG-GAP_3"/>
    <property type="match status" value="1"/>
</dbReference>
<evidence type="ECO:0000256" key="4">
    <source>
        <dbReference type="ARBA" id="ARBA00022737"/>
    </source>
</evidence>
<evidence type="ECO:0000256" key="5">
    <source>
        <dbReference type="ARBA" id="ARBA00023026"/>
    </source>
</evidence>
<organism evidence="8 9">
    <name type="scientific">Muribaculum intestinale</name>
    <dbReference type="NCBI Taxonomy" id="1796646"/>
    <lineage>
        <taxon>Bacteria</taxon>
        <taxon>Pseudomonadati</taxon>
        <taxon>Bacteroidota</taxon>
        <taxon>Bacteroidia</taxon>
        <taxon>Bacteroidales</taxon>
        <taxon>Muribaculaceae</taxon>
        <taxon>Muribaculum</taxon>
    </lineage>
</organism>
<feature type="domain" description="Teneurin-like YD-shell" evidence="7">
    <location>
        <begin position="1609"/>
        <end position="1736"/>
    </location>
</feature>
<dbReference type="Gene3D" id="2.130.10.130">
    <property type="entry name" value="Integrin alpha, N-terminal"/>
    <property type="match status" value="1"/>
</dbReference>
<dbReference type="InterPro" id="IPR028994">
    <property type="entry name" value="Integrin_alpha_N"/>
</dbReference>
<dbReference type="InterPro" id="IPR022385">
    <property type="entry name" value="Rhs_assc_core"/>
</dbReference>
<protein>
    <recommendedName>
        <fullName evidence="7">Teneurin-like YD-shell domain-containing protein</fullName>
    </recommendedName>
</protein>
<evidence type="ECO:0000256" key="2">
    <source>
        <dbReference type="ARBA" id="ARBA00022525"/>
    </source>
</evidence>
<keyword evidence="2" id="KW-0964">Secreted</keyword>
<evidence type="ECO:0000259" key="7">
    <source>
        <dbReference type="Pfam" id="PF25023"/>
    </source>
</evidence>
<evidence type="ECO:0000256" key="1">
    <source>
        <dbReference type="ARBA" id="ARBA00004613"/>
    </source>
</evidence>
<dbReference type="Pfam" id="PF25023">
    <property type="entry name" value="TEN_YD-shell"/>
    <property type="match status" value="2"/>
</dbReference>
<dbReference type="SUPFAM" id="SSF69318">
    <property type="entry name" value="Integrin alpha N-terminal domain"/>
    <property type="match status" value="1"/>
</dbReference>
<name>A0A4S2G3F8_9BACT</name>
<dbReference type="Pfam" id="PF03534">
    <property type="entry name" value="SpvB"/>
    <property type="match status" value="1"/>
</dbReference>
<accession>A0A4S2G3F8</accession>
<proteinExistence type="predicted"/>
<dbReference type="RefSeq" id="WP_135992676.1">
    <property type="nucleotide sequence ID" value="NZ_SRYD01000003.1"/>
</dbReference>
<dbReference type="EMBL" id="SRYD01000003">
    <property type="protein sequence ID" value="TGY76413.1"/>
    <property type="molecule type" value="Genomic_DNA"/>
</dbReference>
<keyword evidence="5" id="KW-0843">Virulence</keyword>
<dbReference type="InterPro" id="IPR050708">
    <property type="entry name" value="T6SS_VgrG/RHS"/>
</dbReference>
<dbReference type="PANTHER" id="PTHR32305">
    <property type="match status" value="1"/>
</dbReference>
<dbReference type="InterPro" id="IPR013517">
    <property type="entry name" value="FG-GAP"/>
</dbReference>
<gene>
    <name evidence="8" type="ORF">E5333_01300</name>
</gene>
<evidence type="ECO:0000256" key="3">
    <source>
        <dbReference type="ARBA" id="ARBA00022729"/>
    </source>
</evidence>
<comment type="subcellular location">
    <subcellularLocation>
        <location evidence="1">Secreted</location>
    </subcellularLocation>
</comment>
<feature type="chain" id="PRO_5020242986" description="Teneurin-like YD-shell domain-containing protein" evidence="6">
    <location>
        <begin position="19"/>
        <end position="1986"/>
    </location>
</feature>
<reference evidence="8 9" key="1">
    <citation type="submission" date="2019-04" db="EMBL/GenBank/DDBJ databases">
        <title>Microbes associate with the intestines of laboratory mice.</title>
        <authorList>
            <person name="Navarre W."/>
            <person name="Wong E."/>
            <person name="Huang K."/>
            <person name="Tropini C."/>
            <person name="Ng K."/>
            <person name="Yu B."/>
        </authorList>
    </citation>
    <scope>NUCLEOTIDE SEQUENCE [LARGE SCALE GENOMIC DNA]</scope>
    <source>
        <strain evidence="8 9">NM06_A21</strain>
    </source>
</reference>
<evidence type="ECO:0000256" key="6">
    <source>
        <dbReference type="SAM" id="SignalP"/>
    </source>
</evidence>
<comment type="caution">
    <text evidence="8">The sequence shown here is derived from an EMBL/GenBank/DDBJ whole genome shotgun (WGS) entry which is preliminary data.</text>
</comment>
<dbReference type="Proteomes" id="UP000306630">
    <property type="component" value="Unassembled WGS sequence"/>
</dbReference>
<feature type="domain" description="Teneurin-like YD-shell" evidence="7">
    <location>
        <begin position="943"/>
        <end position="1118"/>
    </location>
</feature>
<evidence type="ECO:0000313" key="8">
    <source>
        <dbReference type="EMBL" id="TGY76413.1"/>
    </source>
</evidence>
<dbReference type="Gene3D" id="2.180.10.10">
    <property type="entry name" value="RHS repeat-associated core"/>
    <property type="match status" value="2"/>
</dbReference>
<sequence>MKAYVILWSLMLCISAHAIDFDYSGHLKGGKSGGLVGNIPMEIGVDNTGAATFSIPIDLPPGCGGLTPELSINYNSIGGNGMFGRGVELSGVSAIYRTAATRFVNGYDRGVMFDSDDALCLDGQPIIRNETNPLKYHCRIGDVYDIVADDYDNPTRFTLRDGNGITKEFGLTENSRIYGSKTQTSSKTMVFAWLLERVTDSFGNYYTITYTDINHSSKGVAIDKIEYSGNENAGITPQVKVLFRDYISDKGETTYHGNNAYWKKYSPRFILVYVGAQQVKEYKFSYESSTDYTSSFLKSVTLEGSNWQSVYNPIEFTWQHPESKIKAPVRNTISGIESSGVYVGDYNGDGLPDILVTPNDNTAWKNFKYYINDGNGGFILKKEFDVTLRGGSIFPTRINKLVETYVADFNGDGRDDVMFEGHVDGQKRRMEIYLSDGNGFYDSGIDIDFTDDNARIIGDFNGDGAADIMFAVPGTTTANFYLSQLSENKISPMELAFETSVSEPWEEIHPGNFDGGHNTDIINLQQYSHICYSINEEKRTLDLLHRGGFPNRSETHYLGDFNGDGKTDVVMTTYNGNKYLMREAPVMCLCTGTQFITQNMDRYGTSVFRYDGKILVSDINGDGRDDFISIPNSNSQAEDMILTLFSSGNGIKYVQEWYISSNMSFADRCYYSMQDIYGEGKHTLFGLPHSDSRISGEYLIYSEKTPCENVITEISDCMGNITKFQYERWTDYTNSPFIEVWDDYPYSGCSMPLPLVKKMSQSNGRDDILNTVYEYKNARTHLGKMGFLGFNNVVTTKPEEKMMREDSYMLDPNFGMLNVLSITKTMDGQRIHMEKNIYDTQLSPSGTIMLHNMANTNHSYSPENSSNYLTVNTGRTYDKWGNVLTERVTTNDSYRQVTTNIYDLKETRFWIHRPLEREVEKTVVLGDSHVEKEVYEYNNGLSELLAPTQISSYLDRNEMRREQFAYDTFGNCCSKIVGGINSSNKVETMQRVYSMDGRLCEEEYLPMDYTKSYSYDEVGNLVKVTASDGLVDSMKYDDFGNVVSVEKLGVTTIQGIVWSNGMALNPKYGVYCKYNKKGTDAYNFEFYDSSGNLLRKCYNLMERTVAIDYDYDNLGRVVAESLPYYIDSDDKRLTQYAYDDFGNVITIIQPNGYRQTKEYDYSIDGVAATTISDNGQTTQMNDHFNRLLWSENELGQRVVYDYDALGRCTSADVNGLKTSFDYFERYGYQYKEIDNPDFGSINYEYNELNNLTKRSNSIQNSSFEYNKAGNLTSKNNSSMAGCIVLNNTYNYKYLLSSPQCVQSIENNTNGYLKTYDYDNYKRVIKHTETIDGSQLSISADYNDDNRIKSLTYPNGLRLTYEYDGDIVVSIKNDSDGSVIWKANSITAFGKPVSCVYGDSIEVAYTYDYATERLLGIKCGSLVDIQYTINDRGLIESREENHMISHYSYDALGRLSSVGYLHVSVQPEKPFPDLGIRDSLSHLNPLSSSTNEVLIPSDRPIYLRDKIYYKYDDLGNIVSIVYGDSLGIRYKDCSTRVYSNELKGNPIRWNRLEMNSANRIRTISNDTCSLYMDYGPDDVRILSRFVSNNSQITRRYLSSDYEVIDADGEEIQLCYISANGKLVAIYAQGEMYYVIVDHQGSIMCIIDGDKNVVASYSYAEWGQRYSGSLKSDEHFWVKYFNRGYCGHEHLPEFALINMGARIYDPVDMRFLSPDPYVQNPTLPQNFNRYSYCLNNPINYTDPDGEFFIIDDFFVGLIHGLFKGYGFNRAFNEGVKRASNSIKIWHGLVKTGYKQGFFNRALELFSRFTWQLPQTIVGWGYAEFSNTIGKVESVGYYGGATVISSTWDNPDSNKAVTLGNYIVGSRKIDADPRNEVFQHEYGHYIQSMMHGPAYLFTIGIPSLLNTMGWIGGEHKYFWTERDANNRAFKYFRQTVADFQYRDWIMESHPTYEYRKNPNDPKFDSRERTSMYGNNNANITHLVNSLNIR</sequence>
<dbReference type="InterPro" id="IPR056823">
    <property type="entry name" value="TEN-like_YD-shell"/>
</dbReference>
<keyword evidence="4" id="KW-0677">Repeat</keyword>
<dbReference type="InterPro" id="IPR003284">
    <property type="entry name" value="Sal_SpvB"/>
</dbReference>
<dbReference type="NCBIfam" id="TIGR03696">
    <property type="entry name" value="Rhs_assc_core"/>
    <property type="match status" value="1"/>
</dbReference>
<keyword evidence="3 6" id="KW-0732">Signal</keyword>
<evidence type="ECO:0000313" key="9">
    <source>
        <dbReference type="Proteomes" id="UP000306630"/>
    </source>
</evidence>
<dbReference type="GO" id="GO:0005737">
    <property type="term" value="C:cytoplasm"/>
    <property type="evidence" value="ECO:0007669"/>
    <property type="project" value="InterPro"/>
</dbReference>
<dbReference type="PANTHER" id="PTHR32305:SF15">
    <property type="entry name" value="PROTEIN RHSA-RELATED"/>
    <property type="match status" value="1"/>
</dbReference>
<dbReference type="GO" id="GO:0005576">
    <property type="term" value="C:extracellular region"/>
    <property type="evidence" value="ECO:0007669"/>
    <property type="project" value="UniProtKB-SubCell"/>
</dbReference>
<feature type="signal peptide" evidence="6">
    <location>
        <begin position="1"/>
        <end position="18"/>
    </location>
</feature>